<dbReference type="Proteomes" id="UP000799537">
    <property type="component" value="Unassembled WGS sequence"/>
</dbReference>
<accession>A0A6A6C3G6</accession>
<feature type="region of interest" description="Disordered" evidence="1">
    <location>
        <begin position="1"/>
        <end position="50"/>
    </location>
</feature>
<feature type="region of interest" description="Disordered" evidence="1">
    <location>
        <begin position="76"/>
        <end position="114"/>
    </location>
</feature>
<sequence length="147" mass="16043">MKNKNVSQYWEGSSSGTAPGLPQDMQQDPVRALQYPNRVSHPPATSQATMNQQLQALSLAPSSSSPRPQALAPIVSSWYSHPPPAPAPAPAPAPPTFSFSLPIRGRDPEASVRGCPRNVAEDESLAWIGMEMEREQGRSEVEKWRRS</sequence>
<evidence type="ECO:0000313" key="2">
    <source>
        <dbReference type="EMBL" id="KAF2159936.1"/>
    </source>
</evidence>
<name>A0A6A6C3G6_ZASCE</name>
<dbReference type="AlphaFoldDB" id="A0A6A6C3G6"/>
<feature type="compositionally biased region" description="Polar residues" evidence="1">
    <location>
        <begin position="1"/>
        <end position="17"/>
    </location>
</feature>
<feature type="compositionally biased region" description="Pro residues" evidence="1">
    <location>
        <begin position="81"/>
        <end position="95"/>
    </location>
</feature>
<organism evidence="2 3">
    <name type="scientific">Zasmidium cellare ATCC 36951</name>
    <dbReference type="NCBI Taxonomy" id="1080233"/>
    <lineage>
        <taxon>Eukaryota</taxon>
        <taxon>Fungi</taxon>
        <taxon>Dikarya</taxon>
        <taxon>Ascomycota</taxon>
        <taxon>Pezizomycotina</taxon>
        <taxon>Dothideomycetes</taxon>
        <taxon>Dothideomycetidae</taxon>
        <taxon>Mycosphaerellales</taxon>
        <taxon>Mycosphaerellaceae</taxon>
        <taxon>Zasmidium</taxon>
    </lineage>
</organism>
<keyword evidence="3" id="KW-1185">Reference proteome</keyword>
<dbReference type="RefSeq" id="XP_033660825.1">
    <property type="nucleotide sequence ID" value="XM_033809524.1"/>
</dbReference>
<protein>
    <submittedName>
        <fullName evidence="2">Uncharacterized protein</fullName>
    </submittedName>
</protein>
<gene>
    <name evidence="2" type="ORF">M409DRAFT_29546</name>
</gene>
<proteinExistence type="predicted"/>
<evidence type="ECO:0000256" key="1">
    <source>
        <dbReference type="SAM" id="MobiDB-lite"/>
    </source>
</evidence>
<dbReference type="GeneID" id="54562796"/>
<dbReference type="EMBL" id="ML993631">
    <property type="protein sequence ID" value="KAF2159936.1"/>
    <property type="molecule type" value="Genomic_DNA"/>
</dbReference>
<evidence type="ECO:0000313" key="3">
    <source>
        <dbReference type="Proteomes" id="UP000799537"/>
    </source>
</evidence>
<reference evidence="2" key="1">
    <citation type="journal article" date="2020" name="Stud. Mycol.">
        <title>101 Dothideomycetes genomes: a test case for predicting lifestyles and emergence of pathogens.</title>
        <authorList>
            <person name="Haridas S."/>
            <person name="Albert R."/>
            <person name="Binder M."/>
            <person name="Bloem J."/>
            <person name="Labutti K."/>
            <person name="Salamov A."/>
            <person name="Andreopoulos B."/>
            <person name="Baker S."/>
            <person name="Barry K."/>
            <person name="Bills G."/>
            <person name="Bluhm B."/>
            <person name="Cannon C."/>
            <person name="Castanera R."/>
            <person name="Culley D."/>
            <person name="Daum C."/>
            <person name="Ezra D."/>
            <person name="Gonzalez J."/>
            <person name="Henrissat B."/>
            <person name="Kuo A."/>
            <person name="Liang C."/>
            <person name="Lipzen A."/>
            <person name="Lutzoni F."/>
            <person name="Magnuson J."/>
            <person name="Mondo S."/>
            <person name="Nolan M."/>
            <person name="Ohm R."/>
            <person name="Pangilinan J."/>
            <person name="Park H.-J."/>
            <person name="Ramirez L."/>
            <person name="Alfaro M."/>
            <person name="Sun H."/>
            <person name="Tritt A."/>
            <person name="Yoshinaga Y."/>
            <person name="Zwiers L.-H."/>
            <person name="Turgeon B."/>
            <person name="Goodwin S."/>
            <person name="Spatafora J."/>
            <person name="Crous P."/>
            <person name="Grigoriev I."/>
        </authorList>
    </citation>
    <scope>NUCLEOTIDE SEQUENCE</scope>
    <source>
        <strain evidence="2">ATCC 36951</strain>
    </source>
</reference>